<dbReference type="EMBL" id="JAPMXC010000010">
    <property type="protein sequence ID" value="MCY0389242.1"/>
    <property type="molecule type" value="Genomic_DNA"/>
</dbReference>
<dbReference type="InterPro" id="IPR001920">
    <property type="entry name" value="Asp/Glu_race"/>
</dbReference>
<dbReference type="InterPro" id="IPR015942">
    <property type="entry name" value="Asp/Glu/hydantoin_racemase"/>
</dbReference>
<dbReference type="Proteomes" id="UP001082899">
    <property type="component" value="Unassembled WGS sequence"/>
</dbReference>
<reference evidence="1" key="1">
    <citation type="submission" date="2022-11" db="EMBL/GenBank/DDBJ databases">
        <title>Robbsia betulipollinis sp. nov., isolated from pollen of birch (Betula pendula).</title>
        <authorList>
            <person name="Shi H."/>
            <person name="Ambika Manirajan B."/>
            <person name="Ratering S."/>
            <person name="Geissler-Plaum R."/>
            <person name="Schnell S."/>
        </authorList>
    </citation>
    <scope>NUCLEOTIDE SEQUENCE</scope>
    <source>
        <strain evidence="1">Bb-Pol-6</strain>
    </source>
</reference>
<dbReference type="RefSeq" id="WP_267849142.1">
    <property type="nucleotide sequence ID" value="NZ_JAPMXC010000010.1"/>
</dbReference>
<organism evidence="1 2">
    <name type="scientific">Robbsia betulipollinis</name>
    <dbReference type="NCBI Taxonomy" id="2981849"/>
    <lineage>
        <taxon>Bacteria</taxon>
        <taxon>Pseudomonadati</taxon>
        <taxon>Pseudomonadota</taxon>
        <taxon>Betaproteobacteria</taxon>
        <taxon>Burkholderiales</taxon>
        <taxon>Burkholderiaceae</taxon>
        <taxon>Robbsia</taxon>
    </lineage>
</organism>
<keyword evidence="2" id="KW-1185">Reference proteome</keyword>
<comment type="caution">
    <text evidence="1">The sequence shown here is derived from an EMBL/GenBank/DDBJ whole genome shotgun (WGS) entry which is preliminary data.</text>
</comment>
<evidence type="ECO:0000313" key="1">
    <source>
        <dbReference type="EMBL" id="MCY0389242.1"/>
    </source>
</evidence>
<protein>
    <submittedName>
        <fullName evidence="1">Aspartate/glutamate racemase family protein</fullName>
    </submittedName>
</protein>
<evidence type="ECO:0000313" key="2">
    <source>
        <dbReference type="Proteomes" id="UP001082899"/>
    </source>
</evidence>
<accession>A0ABT3ZS50</accession>
<proteinExistence type="predicted"/>
<sequence length="222" mass="22969">MTAPGTLGILMLDTRFPRPPGDAGNPASYRYPVRRRGVADATPARVVHDRAAGLVDGFVEAAVALERAGCRALITSCGFMVLHQSRLAAAVRIPVAASALLLLPLLQASFGPRARIGVLTASAAALGAAHLAAAGARSDTPVAGVRADGEFARVILGDAATGDFARIGEEIVDAAVRLAQATPGLAAIVLECTNMPPYRDAIRVRCGVPVFDLIDLADLLMR</sequence>
<dbReference type="Gene3D" id="3.40.50.1860">
    <property type="match status" value="1"/>
</dbReference>
<dbReference type="Pfam" id="PF01177">
    <property type="entry name" value="Asp_Glu_race"/>
    <property type="match status" value="1"/>
</dbReference>
<gene>
    <name evidence="1" type="ORF">OVY01_19015</name>
</gene>
<name>A0ABT3ZS50_9BURK</name>
<dbReference type="NCBIfam" id="NF005679">
    <property type="entry name" value="PRK07475.1"/>
    <property type="match status" value="1"/>
</dbReference>